<name>A0ABQ6JT21_9MICO</name>
<protein>
    <submittedName>
        <fullName evidence="2">Uncharacterized protein</fullName>
    </submittedName>
</protein>
<comment type="caution">
    <text evidence="2">The sequence shown here is derived from an EMBL/GenBank/DDBJ whole genome shotgun (WGS) entry which is preliminary data.</text>
</comment>
<reference evidence="3" key="1">
    <citation type="journal article" date="2019" name="Int. J. Syst. Evol. Microbiol.">
        <title>The Global Catalogue of Microorganisms (GCM) 10K type strain sequencing project: providing services to taxonomists for standard genome sequencing and annotation.</title>
        <authorList>
            <consortium name="The Broad Institute Genomics Platform"/>
            <consortium name="The Broad Institute Genome Sequencing Center for Infectious Disease"/>
            <person name="Wu L."/>
            <person name="Ma J."/>
        </authorList>
    </citation>
    <scope>NUCLEOTIDE SEQUENCE [LARGE SCALE GENOMIC DNA]</scope>
    <source>
        <strain evidence="3">NBRC 108755</strain>
    </source>
</reference>
<proteinExistence type="predicted"/>
<gene>
    <name evidence="2" type="ORF">GCM10025869_18270</name>
</gene>
<evidence type="ECO:0000313" key="3">
    <source>
        <dbReference type="Proteomes" id="UP001157069"/>
    </source>
</evidence>
<evidence type="ECO:0000313" key="2">
    <source>
        <dbReference type="EMBL" id="GMA91298.1"/>
    </source>
</evidence>
<accession>A0ABQ6JT21</accession>
<evidence type="ECO:0000256" key="1">
    <source>
        <dbReference type="SAM" id="MobiDB-lite"/>
    </source>
</evidence>
<dbReference type="EMBL" id="BSVA01000001">
    <property type="protein sequence ID" value="GMA91298.1"/>
    <property type="molecule type" value="Genomic_DNA"/>
</dbReference>
<dbReference type="Proteomes" id="UP001157069">
    <property type="component" value="Unassembled WGS sequence"/>
</dbReference>
<sequence>MRDSETPSSAAISGSRPVGRNSLETDAKIAPVSTRRRKKGNPVPSFVVLTSHEPSCRIRVSNAVAVGVGRQ</sequence>
<keyword evidence="3" id="KW-1185">Reference proteome</keyword>
<feature type="region of interest" description="Disordered" evidence="1">
    <location>
        <begin position="1"/>
        <end position="42"/>
    </location>
</feature>
<organism evidence="2 3">
    <name type="scientific">Homoserinibacter gongjuensis</name>
    <dbReference type="NCBI Taxonomy" id="1162968"/>
    <lineage>
        <taxon>Bacteria</taxon>
        <taxon>Bacillati</taxon>
        <taxon>Actinomycetota</taxon>
        <taxon>Actinomycetes</taxon>
        <taxon>Micrococcales</taxon>
        <taxon>Microbacteriaceae</taxon>
        <taxon>Homoserinibacter</taxon>
    </lineage>
</organism>
<feature type="compositionally biased region" description="Polar residues" evidence="1">
    <location>
        <begin position="1"/>
        <end position="12"/>
    </location>
</feature>